<comment type="caution">
    <text evidence="1">The sequence shown here is derived from an EMBL/GenBank/DDBJ whole genome shotgun (WGS) entry which is preliminary data.</text>
</comment>
<dbReference type="RefSeq" id="WP_237093349.1">
    <property type="nucleotide sequence ID" value="NZ_JAKKDL010000020.1"/>
</dbReference>
<dbReference type="AlphaFoldDB" id="A0AAW5AQ34"/>
<sequence>MKYITLILLTTLLAACSVGFSGKSHSELYGQISTGIESSRTTIGGQ</sequence>
<protein>
    <recommendedName>
        <fullName evidence="3">Lipoprotein</fullName>
    </recommendedName>
</protein>
<evidence type="ECO:0008006" key="3">
    <source>
        <dbReference type="Google" id="ProtNLM"/>
    </source>
</evidence>
<reference evidence="1" key="1">
    <citation type="submission" date="2022-01" db="EMBL/GenBank/DDBJ databases">
        <title>Neisseria sp. ZJ104.</title>
        <authorList>
            <person name="Yang C."/>
        </authorList>
    </citation>
    <scope>NUCLEOTIDE SEQUENCE</scope>
    <source>
        <strain evidence="1">ZJ104</strain>
    </source>
</reference>
<organism evidence="1 2">
    <name type="scientific">Neisseria lisongii</name>
    <dbReference type="NCBI Taxonomy" id="2912188"/>
    <lineage>
        <taxon>Bacteria</taxon>
        <taxon>Pseudomonadati</taxon>
        <taxon>Pseudomonadota</taxon>
        <taxon>Betaproteobacteria</taxon>
        <taxon>Neisseriales</taxon>
        <taxon>Neisseriaceae</taxon>
        <taxon>Neisseria</taxon>
    </lineage>
</organism>
<dbReference type="PROSITE" id="PS51257">
    <property type="entry name" value="PROKAR_LIPOPROTEIN"/>
    <property type="match status" value="1"/>
</dbReference>
<gene>
    <name evidence="1" type="ORF">L4H06_09930</name>
</gene>
<name>A0AAW5AQ34_9NEIS</name>
<evidence type="ECO:0000313" key="1">
    <source>
        <dbReference type="EMBL" id="MCF7530541.1"/>
    </source>
</evidence>
<proteinExistence type="predicted"/>
<dbReference type="EMBL" id="JAKKDL010000020">
    <property type="protein sequence ID" value="MCF7530541.1"/>
    <property type="molecule type" value="Genomic_DNA"/>
</dbReference>
<dbReference type="Proteomes" id="UP001201397">
    <property type="component" value="Unassembled WGS sequence"/>
</dbReference>
<accession>A0AAW5AQ34</accession>
<evidence type="ECO:0000313" key="2">
    <source>
        <dbReference type="Proteomes" id="UP001201397"/>
    </source>
</evidence>